<evidence type="ECO:0000313" key="3">
    <source>
        <dbReference type="Proteomes" id="UP000663801"/>
    </source>
</evidence>
<dbReference type="InterPro" id="IPR051082">
    <property type="entry name" value="Pentapeptide-BTB/POZ_domain"/>
</dbReference>
<gene>
    <name evidence="2" type="ORF">JL107_02400</name>
</gene>
<evidence type="ECO:0000313" key="2">
    <source>
        <dbReference type="EMBL" id="MBM9475287.1"/>
    </source>
</evidence>
<dbReference type="PANTHER" id="PTHR14136">
    <property type="entry name" value="BTB_POZ DOMAIN-CONTAINING PROTEIN KCTD9"/>
    <property type="match status" value="1"/>
</dbReference>
<dbReference type="Gene3D" id="2.160.20.80">
    <property type="entry name" value="E3 ubiquitin-protein ligase SopA"/>
    <property type="match status" value="1"/>
</dbReference>
<evidence type="ECO:0000256" key="1">
    <source>
        <dbReference type="SAM" id="MobiDB-lite"/>
    </source>
</evidence>
<keyword evidence="3" id="KW-1185">Reference proteome</keyword>
<dbReference type="SUPFAM" id="SSF141571">
    <property type="entry name" value="Pentapeptide repeat-like"/>
    <property type="match status" value="1"/>
</dbReference>
<proteinExistence type="predicted"/>
<name>A0A938YKV3_9ACTN</name>
<dbReference type="RefSeq" id="WP_205255448.1">
    <property type="nucleotide sequence ID" value="NZ_BAAAPV010000001.1"/>
</dbReference>
<dbReference type="InterPro" id="IPR001646">
    <property type="entry name" value="5peptide_repeat"/>
</dbReference>
<dbReference type="EMBL" id="JAERWL010000003">
    <property type="protein sequence ID" value="MBM9475287.1"/>
    <property type="molecule type" value="Genomic_DNA"/>
</dbReference>
<dbReference type="PANTHER" id="PTHR14136:SF17">
    <property type="entry name" value="BTB_POZ DOMAIN-CONTAINING PROTEIN KCTD9"/>
    <property type="match status" value="1"/>
</dbReference>
<sequence length="279" mass="29841">MDGSRLELTDLAADCSRCAGLCCVVPAFARSADFAIDKPAGTPCPNLQPDTRCGIHTRLRDRGFAGCTVYDCFGAGQQLTQVGFGGRSWQGSPALARDMFATFPVARDLHELLWFVVAARDVTTGALRRRLQDSVDALSAHRAAPPEVLRRLDVDALHASTNVLLRAASDQARSASPGPRADHRGADLFGADLRPADLRGASLRGALMIGADLRRVDLALADLTGADLRGADLRGADLRTALFVQQAQLESARGDDSTALPPRLTQPAHWATRRRGPRA</sequence>
<comment type="caution">
    <text evidence="2">The sequence shown here is derived from an EMBL/GenBank/DDBJ whole genome shotgun (WGS) entry which is preliminary data.</text>
</comment>
<reference evidence="2" key="1">
    <citation type="submission" date="2021-01" db="EMBL/GenBank/DDBJ databases">
        <title>KCTC 19127 draft genome.</title>
        <authorList>
            <person name="An D."/>
        </authorList>
    </citation>
    <scope>NUCLEOTIDE SEQUENCE</scope>
    <source>
        <strain evidence="2">KCTC 19127</strain>
    </source>
</reference>
<protein>
    <submittedName>
        <fullName evidence="2">Pentapeptide repeat-containing protein</fullName>
    </submittedName>
</protein>
<feature type="region of interest" description="Disordered" evidence="1">
    <location>
        <begin position="250"/>
        <end position="279"/>
    </location>
</feature>
<dbReference type="Pfam" id="PF00805">
    <property type="entry name" value="Pentapeptide"/>
    <property type="match status" value="1"/>
</dbReference>
<dbReference type="Proteomes" id="UP000663801">
    <property type="component" value="Unassembled WGS sequence"/>
</dbReference>
<organism evidence="2 3">
    <name type="scientific">Nakamurella flavida</name>
    <dbReference type="NCBI Taxonomy" id="363630"/>
    <lineage>
        <taxon>Bacteria</taxon>
        <taxon>Bacillati</taxon>
        <taxon>Actinomycetota</taxon>
        <taxon>Actinomycetes</taxon>
        <taxon>Nakamurellales</taxon>
        <taxon>Nakamurellaceae</taxon>
        <taxon>Nakamurella</taxon>
    </lineage>
</organism>
<dbReference type="AlphaFoldDB" id="A0A938YKV3"/>
<accession>A0A938YKV3</accession>